<proteinExistence type="predicted"/>
<feature type="transmembrane region" description="Helical" evidence="2">
    <location>
        <begin position="6"/>
        <end position="26"/>
    </location>
</feature>
<sequence>MTLNSILGFLSLAGWMAVLAGVGIAISNAAQNRPTRGGIALASIGLITGVVFFLASAGLVTVGPTQVAVVFQAIGGDPEEGNLWKTPLGPGVHIILPIINEPILYTTAVQTYTMSRVTDEGQVRRADAVEARTRDGQQVLIDVSVLYRIDPSIANTLHRKWQNRYENDFVRPTVRSAIREQVASYSVNDLYGGTSLITTTDEAGQLRTEQAISRLPELQHNLNRDLRPVFAENGLFLQELLLREITFSEEFIRAVEAKQVAEQQAEQAKQEAARARTLAEGEANALRERAAGEAQALRTRAEGEAAAILARAEAEAKALALINAELSKNPMLLQWRYIEQIAPNISMILLPSNAPFLFDIEQLMQQAGAARR</sequence>
<keyword evidence="2" id="KW-0812">Transmembrane</keyword>
<accession>A0A2M8P0D5</accession>
<evidence type="ECO:0000256" key="1">
    <source>
        <dbReference type="SAM" id="Coils"/>
    </source>
</evidence>
<dbReference type="InterPro" id="IPR036013">
    <property type="entry name" value="Band_7/SPFH_dom_sf"/>
</dbReference>
<dbReference type="AlphaFoldDB" id="A0A2M8P0D5"/>
<feature type="transmembrane region" description="Helical" evidence="2">
    <location>
        <begin position="38"/>
        <end position="60"/>
    </location>
</feature>
<feature type="coiled-coil region" evidence="1">
    <location>
        <begin position="251"/>
        <end position="329"/>
    </location>
</feature>
<dbReference type="Proteomes" id="UP000228921">
    <property type="component" value="Unassembled WGS sequence"/>
</dbReference>
<dbReference type="PANTHER" id="PTHR23222">
    <property type="entry name" value="PROHIBITIN"/>
    <property type="match status" value="1"/>
</dbReference>
<dbReference type="SUPFAM" id="SSF117892">
    <property type="entry name" value="Band 7/SPFH domain"/>
    <property type="match status" value="1"/>
</dbReference>
<evidence type="ECO:0000256" key="2">
    <source>
        <dbReference type="SAM" id="Phobius"/>
    </source>
</evidence>
<evidence type="ECO:0000313" key="5">
    <source>
        <dbReference type="Proteomes" id="UP000228921"/>
    </source>
</evidence>
<gene>
    <name evidence="4" type="ORF">CUN51_05900</name>
</gene>
<feature type="domain" description="Band 7" evidence="3">
    <location>
        <begin position="57"/>
        <end position="259"/>
    </location>
</feature>
<dbReference type="InterPro" id="IPR001107">
    <property type="entry name" value="Band_7"/>
</dbReference>
<keyword evidence="1" id="KW-0175">Coiled coil</keyword>
<reference evidence="4 5" key="1">
    <citation type="submission" date="2017-11" db="EMBL/GenBank/DDBJ databases">
        <title>Evolution of Phototrophy in the Chloroflexi Phylum Driven by Horizontal Gene Transfer.</title>
        <authorList>
            <person name="Ward L.M."/>
            <person name="Hemp J."/>
            <person name="Shih P.M."/>
            <person name="Mcglynn S.E."/>
            <person name="Fischer W."/>
        </authorList>
    </citation>
    <scope>NUCLEOTIDE SEQUENCE [LARGE SCALE GENOMIC DNA]</scope>
    <source>
        <strain evidence="4">CP2_2F</strain>
    </source>
</reference>
<evidence type="ECO:0000313" key="4">
    <source>
        <dbReference type="EMBL" id="PJF31009.1"/>
    </source>
</evidence>
<dbReference type="InterPro" id="IPR000163">
    <property type="entry name" value="Prohibitin"/>
</dbReference>
<organism evidence="4 5">
    <name type="scientific">Candidatus Thermofonsia Clade 1 bacterium</name>
    <dbReference type="NCBI Taxonomy" id="2364210"/>
    <lineage>
        <taxon>Bacteria</taxon>
        <taxon>Bacillati</taxon>
        <taxon>Chloroflexota</taxon>
        <taxon>Candidatus Thermofontia</taxon>
        <taxon>Candidatus Thermofonsia Clade 1</taxon>
    </lineage>
</organism>
<dbReference type="PANTHER" id="PTHR23222:SF0">
    <property type="entry name" value="PROHIBITIN 1"/>
    <property type="match status" value="1"/>
</dbReference>
<dbReference type="Gene3D" id="3.30.479.30">
    <property type="entry name" value="Band 7 domain"/>
    <property type="match status" value="1"/>
</dbReference>
<dbReference type="Pfam" id="PF01145">
    <property type="entry name" value="Band_7"/>
    <property type="match status" value="1"/>
</dbReference>
<protein>
    <recommendedName>
        <fullName evidence="3">Band 7 domain-containing protein</fullName>
    </recommendedName>
</protein>
<dbReference type="GO" id="GO:0016020">
    <property type="term" value="C:membrane"/>
    <property type="evidence" value="ECO:0007669"/>
    <property type="project" value="InterPro"/>
</dbReference>
<comment type="caution">
    <text evidence="4">The sequence shown here is derived from an EMBL/GenBank/DDBJ whole genome shotgun (WGS) entry which is preliminary data.</text>
</comment>
<keyword evidence="2" id="KW-1133">Transmembrane helix</keyword>
<keyword evidence="2" id="KW-0472">Membrane</keyword>
<dbReference type="EMBL" id="PGTK01000005">
    <property type="protein sequence ID" value="PJF31009.1"/>
    <property type="molecule type" value="Genomic_DNA"/>
</dbReference>
<dbReference type="SMART" id="SM00244">
    <property type="entry name" value="PHB"/>
    <property type="match status" value="1"/>
</dbReference>
<dbReference type="CDD" id="cd03401">
    <property type="entry name" value="SPFH_prohibitin"/>
    <property type="match status" value="1"/>
</dbReference>
<name>A0A2M8P0D5_9CHLR</name>
<evidence type="ECO:0000259" key="3">
    <source>
        <dbReference type="SMART" id="SM00244"/>
    </source>
</evidence>